<dbReference type="AlphaFoldDB" id="A0A835RY45"/>
<proteinExistence type="predicted"/>
<dbReference type="GO" id="GO:0005852">
    <property type="term" value="C:eukaryotic translation initiation factor 3 complex"/>
    <property type="evidence" value="ECO:0007669"/>
    <property type="project" value="InterPro"/>
</dbReference>
<dbReference type="Proteomes" id="UP000639772">
    <property type="component" value="Unassembled WGS sequence"/>
</dbReference>
<evidence type="ECO:0000256" key="3">
    <source>
        <dbReference type="ARBA" id="ARBA00022884"/>
    </source>
</evidence>
<evidence type="ECO:0000256" key="1">
    <source>
        <dbReference type="ARBA" id="ARBA00022490"/>
    </source>
</evidence>
<dbReference type="OrthoDB" id="1599746at2759"/>
<dbReference type="EMBL" id="JADCNM010000002">
    <property type="protein sequence ID" value="KAG0494118.1"/>
    <property type="molecule type" value="Genomic_DNA"/>
</dbReference>
<evidence type="ECO:0000256" key="2">
    <source>
        <dbReference type="ARBA" id="ARBA00022540"/>
    </source>
</evidence>
<evidence type="ECO:0000256" key="4">
    <source>
        <dbReference type="ARBA" id="ARBA00022917"/>
    </source>
</evidence>
<reference evidence="6 7" key="1">
    <citation type="journal article" date="2020" name="Nat. Food">
        <title>A phased Vanilla planifolia genome enables genetic improvement of flavour and production.</title>
        <authorList>
            <person name="Hasing T."/>
            <person name="Tang H."/>
            <person name="Brym M."/>
            <person name="Khazi F."/>
            <person name="Huang T."/>
            <person name="Chambers A.H."/>
        </authorList>
    </citation>
    <scope>NUCLEOTIDE SEQUENCE [LARGE SCALE GENOMIC DNA]</scope>
    <source>
        <tissue evidence="6">Leaf</tissue>
    </source>
</reference>
<evidence type="ECO:0000259" key="5">
    <source>
        <dbReference type="Pfam" id="PF08662"/>
    </source>
</evidence>
<dbReference type="InterPro" id="IPR011400">
    <property type="entry name" value="EIF3B"/>
</dbReference>
<organism evidence="6 7">
    <name type="scientific">Vanilla planifolia</name>
    <name type="common">Vanilla</name>
    <dbReference type="NCBI Taxonomy" id="51239"/>
    <lineage>
        <taxon>Eukaryota</taxon>
        <taxon>Viridiplantae</taxon>
        <taxon>Streptophyta</taxon>
        <taxon>Embryophyta</taxon>
        <taxon>Tracheophyta</taxon>
        <taxon>Spermatophyta</taxon>
        <taxon>Magnoliopsida</taxon>
        <taxon>Liliopsida</taxon>
        <taxon>Asparagales</taxon>
        <taxon>Orchidaceae</taxon>
        <taxon>Vanilloideae</taxon>
        <taxon>Vanilleae</taxon>
        <taxon>Vanilla</taxon>
    </lineage>
</organism>
<evidence type="ECO:0000313" key="7">
    <source>
        <dbReference type="Proteomes" id="UP000639772"/>
    </source>
</evidence>
<gene>
    <name evidence="6" type="ORF">HPP92_005112</name>
</gene>
<accession>A0A835RY45</accession>
<dbReference type="PANTHER" id="PTHR14068:SF0">
    <property type="entry name" value="EUKARYOTIC TRANSLATION INITIATION FACTOR 3 SUBUNIT B"/>
    <property type="match status" value="1"/>
</dbReference>
<dbReference type="GO" id="GO:0031369">
    <property type="term" value="F:translation initiation factor binding"/>
    <property type="evidence" value="ECO:0007669"/>
    <property type="project" value="InterPro"/>
</dbReference>
<keyword evidence="1" id="KW-0963">Cytoplasm</keyword>
<comment type="caution">
    <text evidence="6">The sequence shown here is derived from an EMBL/GenBank/DDBJ whole genome shotgun (WGS) entry which is preliminary data.</text>
</comment>
<name>A0A835RY45_VANPL</name>
<protein>
    <recommendedName>
        <fullName evidence="5">Translation initiation factor beta propellor-like domain-containing protein</fullName>
    </recommendedName>
</protein>
<sequence>MEKSFVQWSPLWTYLATLHRHEPNNPRDTHRVVLNIFYVKTGELMRDFEGKGNKFAPGFSSVAGPSWPVFRLVQIPSKEELRQKNLFSVSDVKMFWQNNGEYLAVKANGLYSSPAGRLIVFDGLKGFNGQLEFYNVDEHETMAIGEHFLATDVEWDPTGRPSSLLSPEKEEEIVKNLEYRKKYEAEDQDVSLQLSEQDRLKSKLLEEEWDSLGLRCCKRRRKHSRCSGMEMPVFGSDLIDLTSFS</sequence>
<keyword evidence="2" id="KW-0396">Initiation factor</keyword>
<dbReference type="GO" id="GO:0003723">
    <property type="term" value="F:RNA binding"/>
    <property type="evidence" value="ECO:0007669"/>
    <property type="project" value="UniProtKB-KW"/>
</dbReference>
<feature type="domain" description="Translation initiation factor beta propellor-like" evidence="5">
    <location>
        <begin position="106"/>
        <end position="160"/>
    </location>
</feature>
<dbReference type="GO" id="GO:0003743">
    <property type="term" value="F:translation initiation factor activity"/>
    <property type="evidence" value="ECO:0007669"/>
    <property type="project" value="UniProtKB-KW"/>
</dbReference>
<evidence type="ECO:0000313" key="6">
    <source>
        <dbReference type="EMBL" id="KAG0494118.1"/>
    </source>
</evidence>
<keyword evidence="4" id="KW-0648">Protein biosynthesis</keyword>
<dbReference type="InterPro" id="IPR013979">
    <property type="entry name" value="TIF_beta_prop-like"/>
</dbReference>
<dbReference type="PANTHER" id="PTHR14068">
    <property type="entry name" value="EUKARYOTIC TRANSLATION INITIATION FACTOR 3 EIF3 -RELATED"/>
    <property type="match status" value="1"/>
</dbReference>
<dbReference type="Pfam" id="PF08662">
    <property type="entry name" value="eIF2A"/>
    <property type="match status" value="1"/>
</dbReference>
<keyword evidence="3" id="KW-0694">RNA-binding</keyword>